<organism evidence="1 2">
    <name type="scientific">Paenibacillus amylolyticus</name>
    <dbReference type="NCBI Taxonomy" id="1451"/>
    <lineage>
        <taxon>Bacteria</taxon>
        <taxon>Bacillati</taxon>
        <taxon>Bacillota</taxon>
        <taxon>Bacilli</taxon>
        <taxon>Bacillales</taxon>
        <taxon>Paenibacillaceae</taxon>
        <taxon>Paenibacillus</taxon>
    </lineage>
</organism>
<accession>A0A5M9X258</accession>
<dbReference type="InterPro" id="IPR014942">
    <property type="entry name" value="AbiEii"/>
</dbReference>
<reference evidence="1 2" key="1">
    <citation type="journal article" date="2019" name="J. Ind. Microbiol. Biotechnol.">
        <title>Paenibacillus amylolyticus 27C64 has a diverse set of carbohydrate-active enzymes and complete pectin deconstruction system.</title>
        <authorList>
            <person name="Keggi C."/>
            <person name="Doran-Peterson J."/>
        </authorList>
    </citation>
    <scope>NUCLEOTIDE SEQUENCE [LARGE SCALE GENOMIC DNA]</scope>
    <source>
        <strain evidence="1 2">27C64</strain>
    </source>
</reference>
<dbReference type="GO" id="GO:0016740">
    <property type="term" value="F:transferase activity"/>
    <property type="evidence" value="ECO:0007669"/>
    <property type="project" value="UniProtKB-KW"/>
</dbReference>
<gene>
    <name evidence="1" type="ORF">EC604_28935</name>
</gene>
<proteinExistence type="predicted"/>
<sequence length="307" mass="35832">MILSSEDTKKLRTITLIALFSDDDLLETLVLKGGNALDIGYGFNSRASMDLDFSMSQDFEDIGLTDLEQVRQKLEDVLSRTFIEYGYQVFEVKIKAKPKQQMAENQDFWAGYEVNFKIIEPEKYEAHKDNLNWLSNKAISVTGTKKNITIDLGRFEYTGSIKMIDNIEGFEGYLVPIYTPTLIVLEKLRAICQQMDDYWIRIGKEVGSKPRPRDFYDIYTILESPAVEVNFEDPETLTHLEECFKAKRVPINFLSKMSETREFHRRDEPKLRETIQVKENYRGFDFYFDYVLALIQQHDLLSLEEAK</sequence>
<dbReference type="Gene3D" id="3.10.450.620">
    <property type="entry name" value="JHP933, nucleotidyltransferase-like core domain"/>
    <property type="match status" value="1"/>
</dbReference>
<evidence type="ECO:0000313" key="2">
    <source>
        <dbReference type="Proteomes" id="UP000323664"/>
    </source>
</evidence>
<protein>
    <submittedName>
        <fullName evidence="1">Nucleotidyl transferase AbiEii/AbiGii toxin family protein</fullName>
    </submittedName>
</protein>
<dbReference type="Proteomes" id="UP000323664">
    <property type="component" value="Unassembled WGS sequence"/>
</dbReference>
<dbReference type="AlphaFoldDB" id="A0A5M9X258"/>
<keyword evidence="1" id="KW-0808">Transferase</keyword>
<name>A0A5M9X258_PAEAM</name>
<dbReference type="Pfam" id="PF08843">
    <property type="entry name" value="AbiEii"/>
    <property type="match status" value="1"/>
</dbReference>
<evidence type="ECO:0000313" key="1">
    <source>
        <dbReference type="EMBL" id="KAA8787852.1"/>
    </source>
</evidence>
<dbReference type="EMBL" id="RIAS01000034">
    <property type="protein sequence ID" value="KAA8787852.1"/>
    <property type="molecule type" value="Genomic_DNA"/>
</dbReference>
<comment type="caution">
    <text evidence="1">The sequence shown here is derived from an EMBL/GenBank/DDBJ whole genome shotgun (WGS) entry which is preliminary data.</text>
</comment>